<dbReference type="RefSeq" id="WP_046498294.1">
    <property type="nucleotide sequence ID" value="NZ_CGIH01000031.1"/>
</dbReference>
<evidence type="ECO:0000256" key="2">
    <source>
        <dbReference type="ARBA" id="ARBA00024764"/>
    </source>
</evidence>
<dbReference type="HAMAP" id="MF_00245">
    <property type="entry name" value="UPF0122"/>
    <property type="match status" value="1"/>
</dbReference>
<evidence type="ECO:0000313" key="5">
    <source>
        <dbReference type="Proteomes" id="UP000045545"/>
    </source>
</evidence>
<sequence>MLEKLSQIVWLKDFYGPLLTEKQRAILSLYYEDDFSLSEIAEEMNISRQAVYDLVKRAEHQLWQYETKLGLVEKFQHTRRRLEEAQNLLDAYAADDAAIHNVLMILREITDSL</sequence>
<dbReference type="InterPro" id="IPR013324">
    <property type="entry name" value="RNA_pol_sigma_r3/r4-like"/>
</dbReference>
<evidence type="ECO:0000256" key="3">
    <source>
        <dbReference type="HAMAP-Rule" id="MF_00245"/>
    </source>
</evidence>
<protein>
    <recommendedName>
        <fullName evidence="3">UPF0122 protein 1967</fullName>
    </recommendedName>
</protein>
<dbReference type="NCBIfam" id="NF001072">
    <property type="entry name" value="PRK00118.2-2"/>
    <property type="match status" value="1"/>
</dbReference>
<dbReference type="PANTHER" id="PTHR40083:SF1">
    <property type="entry name" value="UPF0122 PROTEIN YLXM"/>
    <property type="match status" value="1"/>
</dbReference>
<dbReference type="STRING" id="690567.1967"/>
<dbReference type="SUPFAM" id="SSF88659">
    <property type="entry name" value="Sigma3 and sigma4 domains of RNA polymerase sigma factors"/>
    <property type="match status" value="1"/>
</dbReference>
<comment type="similarity">
    <text evidence="1 3">Belongs to the UPF0122 family.</text>
</comment>
<keyword evidence="5" id="KW-1185">Reference proteome</keyword>
<evidence type="ECO:0000313" key="4">
    <source>
        <dbReference type="EMBL" id="CFX82687.1"/>
    </source>
</evidence>
<dbReference type="InterPro" id="IPR007394">
    <property type="entry name" value="UPF0122"/>
</dbReference>
<dbReference type="InterPro" id="IPR036388">
    <property type="entry name" value="WH-like_DNA-bd_sf"/>
</dbReference>
<dbReference type="EMBL" id="CGIH01000031">
    <property type="protein sequence ID" value="CFX82687.1"/>
    <property type="molecule type" value="Genomic_DNA"/>
</dbReference>
<dbReference type="Proteomes" id="UP000045545">
    <property type="component" value="Unassembled WGS sequence"/>
</dbReference>
<dbReference type="Gene3D" id="1.10.10.10">
    <property type="entry name" value="Winged helix-like DNA-binding domain superfamily/Winged helix DNA-binding domain"/>
    <property type="match status" value="1"/>
</dbReference>
<dbReference type="InterPro" id="IPR054831">
    <property type="entry name" value="UPF0122_fam_protein"/>
</dbReference>
<dbReference type="Pfam" id="PF04297">
    <property type="entry name" value="UPF0122"/>
    <property type="match status" value="1"/>
</dbReference>
<comment type="function">
    <text evidence="2 3">Might take part in the signal recognition particle (SRP) pathway. This is inferred from the conservation of its genetic proximity to ftsY/ffh. May be a regulatory protein.</text>
</comment>
<dbReference type="PANTHER" id="PTHR40083">
    <property type="entry name" value="UPF0122 PROTEIN CBO2450/CLC_2298"/>
    <property type="match status" value="1"/>
</dbReference>
<accession>A0A0E4GEB1</accession>
<dbReference type="AlphaFoldDB" id="A0A0E4GEB1"/>
<name>A0A0E4GEB1_9FIRM</name>
<proteinExistence type="inferred from homology"/>
<dbReference type="NCBIfam" id="NF045758">
    <property type="entry name" value="YlxM"/>
    <property type="match status" value="1"/>
</dbReference>
<reference evidence="4 5" key="1">
    <citation type="submission" date="2015-03" db="EMBL/GenBank/DDBJ databases">
        <authorList>
            <person name="Murphy D."/>
        </authorList>
    </citation>
    <scope>NUCLEOTIDE SEQUENCE [LARGE SCALE GENOMIC DNA]</scope>
    <source>
        <strain evidence="4 5">OL-4</strain>
    </source>
</reference>
<gene>
    <name evidence="4" type="ORF">1967</name>
</gene>
<dbReference type="OrthoDB" id="6392at2"/>
<evidence type="ECO:0000256" key="1">
    <source>
        <dbReference type="ARBA" id="ARBA00008720"/>
    </source>
</evidence>
<organism evidence="4 5">
    <name type="scientific">Syntrophomonas zehnderi OL-4</name>
    <dbReference type="NCBI Taxonomy" id="690567"/>
    <lineage>
        <taxon>Bacteria</taxon>
        <taxon>Bacillati</taxon>
        <taxon>Bacillota</taxon>
        <taxon>Clostridia</taxon>
        <taxon>Eubacteriales</taxon>
        <taxon>Syntrophomonadaceae</taxon>
        <taxon>Syntrophomonas</taxon>
    </lineage>
</organism>